<protein>
    <submittedName>
        <fullName evidence="1">Pyocin activator PrtN family protein</fullName>
    </submittedName>
</protein>
<proteinExistence type="predicted"/>
<evidence type="ECO:0000313" key="2">
    <source>
        <dbReference type="Proteomes" id="UP001369082"/>
    </source>
</evidence>
<organism evidence="1 2">
    <name type="scientific">Psychromonas aquatilis</name>
    <dbReference type="NCBI Taxonomy" id="2005072"/>
    <lineage>
        <taxon>Bacteria</taxon>
        <taxon>Pseudomonadati</taxon>
        <taxon>Pseudomonadota</taxon>
        <taxon>Gammaproteobacteria</taxon>
        <taxon>Alteromonadales</taxon>
        <taxon>Psychromonadaceae</taxon>
        <taxon>Psychromonas</taxon>
    </lineage>
</organism>
<dbReference type="RefSeq" id="WP_341598855.1">
    <property type="nucleotide sequence ID" value="NZ_JBAKAZ010000081.1"/>
</dbReference>
<dbReference type="EMBL" id="JBAKAZ010000081">
    <property type="protein sequence ID" value="MEL0630728.1"/>
    <property type="molecule type" value="Genomic_DNA"/>
</dbReference>
<keyword evidence="2" id="KW-1185">Reference proteome</keyword>
<sequence>METTFALLARFGSPFIPLEKISEEFLGLKPQTAEIQARACTLPFPTLKLRNSERSPTMVKVEDLAAHIDKQYAESQKLWNSVQAR</sequence>
<comment type="caution">
    <text evidence="1">The sequence shown here is derived from an EMBL/GenBank/DDBJ whole genome shotgun (WGS) entry which is preliminary data.</text>
</comment>
<accession>A0ABU9GTS4</accession>
<gene>
    <name evidence="1" type="ORF">V6256_14050</name>
</gene>
<reference evidence="1 2" key="1">
    <citation type="submission" date="2024-02" db="EMBL/GenBank/DDBJ databases">
        <title>Bacteria isolated from the canopy kelp, Nereocystis luetkeana.</title>
        <authorList>
            <person name="Pfister C.A."/>
            <person name="Younker I.T."/>
            <person name="Light S.H."/>
        </authorList>
    </citation>
    <scope>NUCLEOTIDE SEQUENCE [LARGE SCALE GENOMIC DNA]</scope>
    <source>
        <strain evidence="1 2">TI.1.05</strain>
    </source>
</reference>
<dbReference type="Proteomes" id="UP001369082">
    <property type="component" value="Unassembled WGS sequence"/>
</dbReference>
<dbReference type="Pfam" id="PF11112">
    <property type="entry name" value="PyocinActivator"/>
    <property type="match status" value="1"/>
</dbReference>
<dbReference type="InterPro" id="IPR020518">
    <property type="entry name" value="Tscrpt_reg_PrtN"/>
</dbReference>
<name>A0ABU9GTS4_9GAMM</name>
<evidence type="ECO:0000313" key="1">
    <source>
        <dbReference type="EMBL" id="MEL0630728.1"/>
    </source>
</evidence>